<evidence type="ECO:0000313" key="2">
    <source>
        <dbReference type="EMBL" id="CAG6532237.1"/>
    </source>
</evidence>
<dbReference type="EMBL" id="HBUE01312803">
    <property type="protein sequence ID" value="CAG6584118.1"/>
    <property type="molecule type" value="Transcribed_RNA"/>
</dbReference>
<evidence type="ECO:0000256" key="1">
    <source>
        <dbReference type="SAM" id="MobiDB-lite"/>
    </source>
</evidence>
<name>A0A8D8MKS5_CULPI</name>
<dbReference type="EMBL" id="HBUE01206487">
    <property type="protein sequence ID" value="CAG6532234.1"/>
    <property type="molecule type" value="Transcribed_RNA"/>
</dbReference>
<dbReference type="EMBL" id="HBUE01312797">
    <property type="protein sequence ID" value="CAG6584106.1"/>
    <property type="molecule type" value="Transcribed_RNA"/>
</dbReference>
<dbReference type="EMBL" id="HBUE01206489">
    <property type="protein sequence ID" value="CAG6532237.1"/>
    <property type="molecule type" value="Transcribed_RNA"/>
</dbReference>
<dbReference type="EMBL" id="HBUE01025823">
    <property type="protein sequence ID" value="CAG6454356.1"/>
    <property type="molecule type" value="Transcribed_RNA"/>
</dbReference>
<sequence length="113" mass="11839">MPPEPDPKVLREGPSDGGDDCTKRQISTTTTTMMMTMRTIAGERDTLASGAETINLPTGASIGTSTTGTSSGRTLVEAAGVRAMPNPSVPSPIRPSTWTAWQQVGASRQSMMN</sequence>
<dbReference type="EMBL" id="HBUE01312802">
    <property type="protein sequence ID" value="CAG6584116.1"/>
    <property type="molecule type" value="Transcribed_RNA"/>
</dbReference>
<dbReference type="EMBL" id="HBUE01312799">
    <property type="protein sequence ID" value="CAG6584109.1"/>
    <property type="molecule type" value="Transcribed_RNA"/>
</dbReference>
<feature type="region of interest" description="Disordered" evidence="1">
    <location>
        <begin position="1"/>
        <end position="30"/>
    </location>
</feature>
<reference evidence="2" key="1">
    <citation type="submission" date="2021-05" db="EMBL/GenBank/DDBJ databases">
        <authorList>
            <person name="Alioto T."/>
            <person name="Alioto T."/>
            <person name="Gomez Garrido J."/>
        </authorList>
    </citation>
    <scope>NUCLEOTIDE SEQUENCE</scope>
</reference>
<dbReference type="EMBL" id="HBUE01206492">
    <property type="protein sequence ID" value="CAG6532244.1"/>
    <property type="molecule type" value="Transcribed_RNA"/>
</dbReference>
<protein>
    <submittedName>
        <fullName evidence="2">(northern house mosquito) hypothetical protein</fullName>
    </submittedName>
</protein>
<accession>A0A8D8MKS5</accession>
<dbReference type="EMBL" id="HBUE01206493">
    <property type="protein sequence ID" value="CAG6532246.1"/>
    <property type="molecule type" value="Transcribed_RNA"/>
</dbReference>
<dbReference type="AlphaFoldDB" id="A0A8D8MKS5"/>
<organism evidence="2">
    <name type="scientific">Culex pipiens</name>
    <name type="common">House mosquito</name>
    <dbReference type="NCBI Taxonomy" id="7175"/>
    <lineage>
        <taxon>Eukaryota</taxon>
        <taxon>Metazoa</taxon>
        <taxon>Ecdysozoa</taxon>
        <taxon>Arthropoda</taxon>
        <taxon>Hexapoda</taxon>
        <taxon>Insecta</taxon>
        <taxon>Pterygota</taxon>
        <taxon>Neoptera</taxon>
        <taxon>Endopterygota</taxon>
        <taxon>Diptera</taxon>
        <taxon>Nematocera</taxon>
        <taxon>Culicoidea</taxon>
        <taxon>Culicidae</taxon>
        <taxon>Culicinae</taxon>
        <taxon>Culicini</taxon>
        <taxon>Culex</taxon>
        <taxon>Culex</taxon>
    </lineage>
</organism>
<feature type="compositionally biased region" description="Basic and acidic residues" evidence="1">
    <location>
        <begin position="1"/>
        <end position="14"/>
    </location>
</feature>
<proteinExistence type="predicted"/>